<dbReference type="AlphaFoldDB" id="A0AAJ1BLJ2"/>
<accession>A0AAJ1BLJ2</accession>
<name>A0AAJ1BLJ2_9GAMM</name>
<dbReference type="Gene3D" id="3.30.460.90">
    <property type="match status" value="1"/>
</dbReference>
<proteinExistence type="predicted"/>
<evidence type="ECO:0000313" key="2">
    <source>
        <dbReference type="Proteomes" id="UP001297581"/>
    </source>
</evidence>
<dbReference type="InterPro" id="IPR043519">
    <property type="entry name" value="NT_sf"/>
</dbReference>
<gene>
    <name evidence="1" type="ORF">MJ923_17605</name>
</gene>
<sequence length="329" mass="37572">MPLTVNAAFSGFMSDNVNLDATKTTTARASRDFLKSKIEGLSDFFPLYSDKNIDFGSFARRTKIRPLNDIDMIFTLSANGCTWTEGFDGTVYIDTPSDSPEYKDYRHDNSLRLNSRKVINRFVSKLAAISHYEKADMHRNQNAATLKLTSYDWNFDIVPAFFTTEDSKGNTYYIIPDGKGNWMKTDPRLDRQRVTDINQTCSGHVLNAIRAMKYWQRRATMPSMSSYLLENMLLNHFEAQGTASSYIDINVIRLLQYVKDCVWYQVADPKGMQGDLNTLSYDDKLKISQKAETDFNTALAAYEFEKAGEQAKAIGEWRKVFGTDFPEYG</sequence>
<dbReference type="EMBL" id="JAKUDL010000007">
    <property type="protein sequence ID" value="MCH4296129.1"/>
    <property type="molecule type" value="Genomic_DNA"/>
</dbReference>
<organism evidence="1 2">
    <name type="scientific">Shewanella zhuhaiensis</name>
    <dbReference type="NCBI Taxonomy" id="2919576"/>
    <lineage>
        <taxon>Bacteria</taxon>
        <taxon>Pseudomonadati</taxon>
        <taxon>Pseudomonadota</taxon>
        <taxon>Gammaproteobacteria</taxon>
        <taxon>Alteromonadales</taxon>
        <taxon>Shewanellaceae</taxon>
        <taxon>Shewanella</taxon>
    </lineage>
</organism>
<protein>
    <submittedName>
        <fullName evidence="1">Nucleotidyltransferase</fullName>
    </submittedName>
</protein>
<keyword evidence="2" id="KW-1185">Reference proteome</keyword>
<dbReference type="SUPFAM" id="SSF81301">
    <property type="entry name" value="Nucleotidyltransferase"/>
    <property type="match status" value="1"/>
</dbReference>
<dbReference type="RefSeq" id="WP_240592208.1">
    <property type="nucleotide sequence ID" value="NZ_JAKUDL010000007.1"/>
</dbReference>
<evidence type="ECO:0000313" key="1">
    <source>
        <dbReference type="EMBL" id="MCH4296129.1"/>
    </source>
</evidence>
<dbReference type="Proteomes" id="UP001297581">
    <property type="component" value="Unassembled WGS sequence"/>
</dbReference>
<reference evidence="1 2" key="1">
    <citation type="submission" date="2022-02" db="EMBL/GenBank/DDBJ databases">
        <title>The genome sequence of Shewanella sp. 3B26.</title>
        <authorList>
            <person name="Du J."/>
        </authorList>
    </citation>
    <scope>NUCLEOTIDE SEQUENCE [LARGE SCALE GENOMIC DNA]</scope>
    <source>
        <strain evidence="1 2">3B26</strain>
    </source>
</reference>
<dbReference type="Pfam" id="PF18144">
    <property type="entry name" value="SMODS"/>
    <property type="match status" value="1"/>
</dbReference>
<comment type="caution">
    <text evidence="1">The sequence shown here is derived from an EMBL/GenBank/DDBJ whole genome shotgun (WGS) entry which is preliminary data.</text>
</comment>